<dbReference type="EMBL" id="BART01008633">
    <property type="protein sequence ID" value="GAG55952.1"/>
    <property type="molecule type" value="Genomic_DNA"/>
</dbReference>
<proteinExistence type="predicted"/>
<feature type="compositionally biased region" description="Pro residues" evidence="1">
    <location>
        <begin position="34"/>
        <end position="47"/>
    </location>
</feature>
<dbReference type="AlphaFoldDB" id="X0ZCQ0"/>
<gene>
    <name evidence="2" type="ORF">S01H4_19362</name>
</gene>
<evidence type="ECO:0000256" key="1">
    <source>
        <dbReference type="SAM" id="MobiDB-lite"/>
    </source>
</evidence>
<sequence>MALPTIQERIAAAKAKIAVAEAQERIEAAKAKRVPPPAPKVAPPAPKVAPVEPKKVIPRFATPLPVGVDPKSKLGQILIERAPPVPPTIIKPTPEPIPSRIPERFKTENPELSYLLTHAEPKQIETLGKSIVSRKPDVIRNIEFRFAAQEAYRSLTEHEKEQYGIQFQTFKEAPVEEWKHHPGGLEYLESLSKKEQEELAMQLIESEGGIEGFKRSLTREEILEVASRHAARGGVYGGQIDEKFWREYALEQIMKTPTERRELYYGQLPPPARWYSAAFKATISTAAFPIILPQTVVKYVRGEGPLLDPLGRIQTGKPLIFPDVAAKIHKYAPPAPSGAIGIGISEAIGWATGREVGEWERAQKYPIESVFATAGEITGLLIGGKILHG</sequence>
<feature type="non-terminal residue" evidence="2">
    <location>
        <position position="389"/>
    </location>
</feature>
<organism evidence="2">
    <name type="scientific">marine sediment metagenome</name>
    <dbReference type="NCBI Taxonomy" id="412755"/>
    <lineage>
        <taxon>unclassified sequences</taxon>
        <taxon>metagenomes</taxon>
        <taxon>ecological metagenomes</taxon>
    </lineage>
</organism>
<feature type="region of interest" description="Disordered" evidence="1">
    <location>
        <begin position="28"/>
        <end position="48"/>
    </location>
</feature>
<protein>
    <submittedName>
        <fullName evidence="2">Uncharacterized protein</fullName>
    </submittedName>
</protein>
<comment type="caution">
    <text evidence="2">The sequence shown here is derived from an EMBL/GenBank/DDBJ whole genome shotgun (WGS) entry which is preliminary data.</text>
</comment>
<name>X0ZCQ0_9ZZZZ</name>
<evidence type="ECO:0000313" key="2">
    <source>
        <dbReference type="EMBL" id="GAG55952.1"/>
    </source>
</evidence>
<reference evidence="2" key="1">
    <citation type="journal article" date="2014" name="Front. Microbiol.">
        <title>High frequency of phylogenetically diverse reductive dehalogenase-homologous genes in deep subseafloor sedimentary metagenomes.</title>
        <authorList>
            <person name="Kawai M."/>
            <person name="Futagami T."/>
            <person name="Toyoda A."/>
            <person name="Takaki Y."/>
            <person name="Nishi S."/>
            <person name="Hori S."/>
            <person name="Arai W."/>
            <person name="Tsubouchi T."/>
            <person name="Morono Y."/>
            <person name="Uchiyama I."/>
            <person name="Ito T."/>
            <person name="Fujiyama A."/>
            <person name="Inagaki F."/>
            <person name="Takami H."/>
        </authorList>
    </citation>
    <scope>NUCLEOTIDE SEQUENCE</scope>
    <source>
        <strain evidence="2">Expedition CK06-06</strain>
    </source>
</reference>
<accession>X0ZCQ0</accession>